<reference evidence="3" key="1">
    <citation type="submission" date="2019-10" db="EMBL/GenBank/DDBJ databases">
        <title>Shewanella sp. YLB-07 whole genome sequence.</title>
        <authorList>
            <person name="Yu L."/>
        </authorList>
    </citation>
    <scope>NUCLEOTIDE SEQUENCE [LARGE SCALE GENOMIC DNA]</scope>
    <source>
        <strain evidence="2 3">YLB-08</strain>
    </source>
</reference>
<name>A0ABX6V633_9GAMM</name>
<reference evidence="1" key="2">
    <citation type="submission" date="2021-07" db="EMBL/GenBank/DDBJ databases">
        <title>Shewanella sp. YLB-07 whole genome sequence.</title>
        <authorList>
            <person name="Yu L."/>
        </authorList>
    </citation>
    <scope>NUCLEOTIDE SEQUENCE</scope>
    <source>
        <strain evidence="1 3">YLB-08</strain>
    </source>
</reference>
<organism evidence="1 3">
    <name type="scientific">Shewanella eurypsychrophilus</name>
    <dbReference type="NCBI Taxonomy" id="2593656"/>
    <lineage>
        <taxon>Bacteria</taxon>
        <taxon>Pseudomonadati</taxon>
        <taxon>Pseudomonadota</taxon>
        <taxon>Gammaproteobacteria</taxon>
        <taxon>Alteromonadales</taxon>
        <taxon>Shewanellaceae</taxon>
        <taxon>Shewanella</taxon>
    </lineage>
</organism>
<sequence length="66" mass="7539">MEEPIHTAVRLRFEINIISEFLLRDLAPEQARRELIAKSCVLLGELDDALEMIKEDSCKLSNIKAV</sequence>
<gene>
    <name evidence="1" type="ORF">FM038_011960</name>
    <name evidence="2" type="ORF">FM038_011990</name>
</gene>
<evidence type="ECO:0000313" key="2">
    <source>
        <dbReference type="EMBL" id="QPG58081.1"/>
    </source>
</evidence>
<dbReference type="RefSeq" id="WP_142874907.1">
    <property type="nucleotide sequence ID" value="NZ_CP045503.2"/>
</dbReference>
<evidence type="ECO:0000313" key="3">
    <source>
        <dbReference type="Proteomes" id="UP000316416"/>
    </source>
</evidence>
<proteinExistence type="predicted"/>
<keyword evidence="3" id="KW-1185">Reference proteome</keyword>
<protein>
    <submittedName>
        <fullName evidence="1">Uncharacterized protein</fullName>
    </submittedName>
</protein>
<evidence type="ECO:0000313" key="1">
    <source>
        <dbReference type="EMBL" id="QPG58078.1"/>
    </source>
</evidence>
<dbReference type="Proteomes" id="UP000316416">
    <property type="component" value="Chromosome"/>
</dbReference>
<dbReference type="EMBL" id="CP045503">
    <property type="protein sequence ID" value="QPG58081.1"/>
    <property type="molecule type" value="Genomic_DNA"/>
</dbReference>
<dbReference type="EMBL" id="CP045503">
    <property type="protein sequence ID" value="QPG58078.1"/>
    <property type="molecule type" value="Genomic_DNA"/>
</dbReference>
<accession>A0ABX6V633</accession>